<comment type="caution">
    <text evidence="1">The sequence shown here is derived from an EMBL/GenBank/DDBJ whole genome shotgun (WGS) entry which is preliminary data.</text>
</comment>
<name>A0A6L2MHF4_TANCI</name>
<dbReference type="EMBL" id="BKCJ010006677">
    <property type="protein sequence ID" value="GEU73376.1"/>
    <property type="molecule type" value="Genomic_DNA"/>
</dbReference>
<dbReference type="AlphaFoldDB" id="A0A6L2MHF4"/>
<reference evidence="1" key="1">
    <citation type="journal article" date="2019" name="Sci. Rep.">
        <title>Draft genome of Tanacetum cinerariifolium, the natural source of mosquito coil.</title>
        <authorList>
            <person name="Yamashiro T."/>
            <person name="Shiraishi A."/>
            <person name="Satake H."/>
            <person name="Nakayama K."/>
        </authorList>
    </citation>
    <scope>NUCLEOTIDE SEQUENCE</scope>
</reference>
<proteinExistence type="predicted"/>
<accession>A0A6L2MHF4</accession>
<sequence>MLLKKPNADDPLNEDVADLLLIGPGNEAKVREKMKQPIDSVLAEGLCSDPPNLARADRTKLTRLPKICLPAYFELWYYRQSQR</sequence>
<organism evidence="1">
    <name type="scientific">Tanacetum cinerariifolium</name>
    <name type="common">Dalmatian daisy</name>
    <name type="synonym">Chrysanthemum cinerariifolium</name>
    <dbReference type="NCBI Taxonomy" id="118510"/>
    <lineage>
        <taxon>Eukaryota</taxon>
        <taxon>Viridiplantae</taxon>
        <taxon>Streptophyta</taxon>
        <taxon>Embryophyta</taxon>
        <taxon>Tracheophyta</taxon>
        <taxon>Spermatophyta</taxon>
        <taxon>Magnoliopsida</taxon>
        <taxon>eudicotyledons</taxon>
        <taxon>Gunneridae</taxon>
        <taxon>Pentapetalae</taxon>
        <taxon>asterids</taxon>
        <taxon>campanulids</taxon>
        <taxon>Asterales</taxon>
        <taxon>Asteraceae</taxon>
        <taxon>Asteroideae</taxon>
        <taxon>Anthemideae</taxon>
        <taxon>Anthemidinae</taxon>
        <taxon>Tanacetum</taxon>
    </lineage>
</organism>
<protein>
    <submittedName>
        <fullName evidence="1">Ubiquitin-conjugating enzyme E2 4</fullName>
    </submittedName>
</protein>
<evidence type="ECO:0000313" key="1">
    <source>
        <dbReference type="EMBL" id="GEU73376.1"/>
    </source>
</evidence>
<gene>
    <name evidence="1" type="ORF">Tci_045354</name>
</gene>